<dbReference type="AlphaFoldDB" id="A0A6G8HXU0"/>
<gene>
    <name evidence="1" type="ORF">GPZ88_00830</name>
</gene>
<reference evidence="1 2" key="1">
    <citation type="submission" date="2019-12" db="EMBL/GenBank/DDBJ databases">
        <title>Complete genome sequence of Streptococcus sp. CNU G2 isolated frome Bos taurus coreanae.</title>
        <authorList>
            <person name="Park S.Y."/>
            <person name="Kim J.H."/>
            <person name="Seo S.W."/>
        </authorList>
    </citation>
    <scope>NUCLEOTIDE SEQUENCE [LARGE SCALE GENOMIC DNA]</scope>
    <source>
        <strain evidence="1 2">CNU G2</strain>
    </source>
</reference>
<evidence type="ECO:0008006" key="3">
    <source>
        <dbReference type="Google" id="ProtNLM"/>
    </source>
</evidence>
<dbReference type="Proteomes" id="UP000503166">
    <property type="component" value="Chromosome"/>
</dbReference>
<dbReference type="KEGG" id="srum:GPZ88_00830"/>
<accession>A0A6G8HXU0</accession>
<organism evidence="1 2">
    <name type="scientific">Streptococcus ruminicola</name>
    <dbReference type="NCBI Taxonomy" id="2686210"/>
    <lineage>
        <taxon>Bacteria</taxon>
        <taxon>Bacillati</taxon>
        <taxon>Bacillota</taxon>
        <taxon>Bacilli</taxon>
        <taxon>Lactobacillales</taxon>
        <taxon>Streptococcaceae</taxon>
        <taxon>Streptococcus</taxon>
    </lineage>
</organism>
<proteinExistence type="predicted"/>
<name>A0A6G8HXU0_9STRE</name>
<evidence type="ECO:0000313" key="2">
    <source>
        <dbReference type="Proteomes" id="UP000503166"/>
    </source>
</evidence>
<protein>
    <recommendedName>
        <fullName evidence="3">Phage protein</fullName>
    </recommendedName>
</protein>
<dbReference type="EMBL" id="CP046919">
    <property type="protein sequence ID" value="QIM45685.1"/>
    <property type="molecule type" value="Genomic_DNA"/>
</dbReference>
<evidence type="ECO:0000313" key="1">
    <source>
        <dbReference type="EMBL" id="QIM45685.1"/>
    </source>
</evidence>
<dbReference type="RefSeq" id="WP_166042987.1">
    <property type="nucleotide sequence ID" value="NZ_CP046919.1"/>
</dbReference>
<sequence>MTKINVTENIAIVIENKKITVENELEFDMFIDFVNRNQDQSLDQNGDLFEPVYRCFVKAVPKFEVFYASLRETKEALRDLQEIKKFFEFVDNNKKNLFETAGFKGVVE</sequence>